<organism evidence="3 4">
    <name type="scientific">Flavobacterium arcticum</name>
    <dbReference type="NCBI Taxonomy" id="1784713"/>
    <lineage>
        <taxon>Bacteria</taxon>
        <taxon>Pseudomonadati</taxon>
        <taxon>Bacteroidota</taxon>
        <taxon>Flavobacteriia</taxon>
        <taxon>Flavobacteriales</taxon>
        <taxon>Flavobacteriaceae</taxon>
        <taxon>Flavobacterium</taxon>
    </lineage>
</organism>
<dbReference type="KEGG" id="fat:DVK85_11245"/>
<feature type="compositionally biased region" description="Polar residues" evidence="1">
    <location>
        <begin position="29"/>
        <end position="39"/>
    </location>
</feature>
<feature type="signal peptide" evidence="2">
    <location>
        <begin position="1"/>
        <end position="24"/>
    </location>
</feature>
<gene>
    <name evidence="3" type="ORF">DVK85_11245</name>
</gene>
<reference evidence="3 4" key="1">
    <citation type="submission" date="2018-07" db="EMBL/GenBank/DDBJ databases">
        <title>Complete genome sequence of Flavobacterium arcticum type strain SM1502T.</title>
        <authorList>
            <person name="Li Y."/>
            <person name="Li D.-D."/>
        </authorList>
    </citation>
    <scope>NUCLEOTIDE SEQUENCE [LARGE SCALE GENOMIC DNA]</scope>
    <source>
        <strain evidence="3 4">SM1502</strain>
    </source>
</reference>
<proteinExistence type="predicted"/>
<name>A0A345HDW4_9FLAO</name>
<protein>
    <submittedName>
        <fullName evidence="3">Uncharacterized protein</fullName>
    </submittedName>
</protein>
<evidence type="ECO:0000313" key="4">
    <source>
        <dbReference type="Proteomes" id="UP000253951"/>
    </source>
</evidence>
<feature type="region of interest" description="Disordered" evidence="1">
    <location>
        <begin position="29"/>
        <end position="55"/>
    </location>
</feature>
<accession>A0A345HDW4</accession>
<evidence type="ECO:0000313" key="3">
    <source>
        <dbReference type="EMBL" id="AXG74774.1"/>
    </source>
</evidence>
<dbReference type="AlphaFoldDB" id="A0A345HDW4"/>
<evidence type="ECO:0000256" key="1">
    <source>
        <dbReference type="SAM" id="MobiDB-lite"/>
    </source>
</evidence>
<dbReference type="Proteomes" id="UP000253951">
    <property type="component" value="Chromosome"/>
</dbReference>
<feature type="chain" id="PRO_5016765048" evidence="2">
    <location>
        <begin position="25"/>
        <end position="220"/>
    </location>
</feature>
<dbReference type="EMBL" id="CP031188">
    <property type="protein sequence ID" value="AXG74774.1"/>
    <property type="molecule type" value="Genomic_DNA"/>
</dbReference>
<keyword evidence="2" id="KW-0732">Signal</keyword>
<feature type="compositionally biased region" description="Low complexity" evidence="1">
    <location>
        <begin position="40"/>
        <end position="55"/>
    </location>
</feature>
<evidence type="ECO:0000256" key="2">
    <source>
        <dbReference type="SAM" id="SignalP"/>
    </source>
</evidence>
<sequence>MIQRFMRKIFILLFIVFTTVTAQAQFDSNTGSISVPKGNTTSTDTPSLSTTSPFTVTPPKPTVSNPYQVGANSDSNFSMYQKDEFVSRSSEYMDRVQVKVRESESNEPYRGNIDFGVIKTKSPYIVLMARDFGAEDGDRVKVTVNSKIIVANVTLTNRGAAIMITLSEGFNNIQIEALNQGTSGPNTADFGVKDNEEKMLARNEWNLATGFYAKFIVVKE</sequence>
<keyword evidence="4" id="KW-1185">Reference proteome</keyword>